<dbReference type="Proteomes" id="UP000594454">
    <property type="component" value="Chromosome 3"/>
</dbReference>
<accession>A0A7R8URP9</accession>
<keyword evidence="1" id="KW-0472">Membrane</keyword>
<dbReference type="FunCoup" id="A0A7R8URP9">
    <property type="interactions" value="73"/>
</dbReference>
<dbReference type="EMBL" id="LR899011">
    <property type="protein sequence ID" value="CAD7085782.1"/>
    <property type="molecule type" value="Genomic_DNA"/>
</dbReference>
<evidence type="ECO:0000313" key="3">
    <source>
        <dbReference type="Proteomes" id="UP000594454"/>
    </source>
</evidence>
<dbReference type="PANTHER" id="PTHR21261">
    <property type="entry name" value="BEAT PROTEIN"/>
    <property type="match status" value="1"/>
</dbReference>
<gene>
    <name evidence="2" type="ORF">HERILL_LOCUS8602</name>
</gene>
<dbReference type="GO" id="GO:0008045">
    <property type="term" value="P:motor neuron axon guidance"/>
    <property type="evidence" value="ECO:0007669"/>
    <property type="project" value="TreeGrafter"/>
</dbReference>
<dbReference type="PANTHER" id="PTHR21261:SF8">
    <property type="entry name" value="BEATEN PATH IA, ISOFORM B-RELATED"/>
    <property type="match status" value="1"/>
</dbReference>
<evidence type="ECO:0008006" key="4">
    <source>
        <dbReference type="Google" id="ProtNLM"/>
    </source>
</evidence>
<proteinExistence type="predicted"/>
<dbReference type="InParanoid" id="A0A7R8URP9"/>
<evidence type="ECO:0000313" key="2">
    <source>
        <dbReference type="EMBL" id="CAD7085782.1"/>
    </source>
</evidence>
<keyword evidence="1" id="KW-1133">Transmembrane helix</keyword>
<sequence>MKTFAINGINVERSLSNQSHVILSSVQPMISGKFSCEVSADAPSFHTMVVSGELDVVELPTERPTLMGIHSRYRLGDTINGNCTSNYSKPAANLTWTINDIPVMPRDIKSYEPLKFENLESSVLEINFTVQHHQFIRGRLKLKCTARIHGIYEQDIEKYIEEDRPRILASGRSPDVNLFGYDSQGDGEMTDQSDFYSTHYKDMPSSASSITRVGPDRRRETTPSVGISFSPRIVFHRMKNLLSTTLTLDSVLFVATLISILISNNFISSPHTILHYRTRCKDINHHQQHHPGRMRNDEKDVVIKTHDMANNRRRLQYGMTISGKEPCTLKQLYSHKNVADKRIVTSS</sequence>
<evidence type="ECO:0000256" key="1">
    <source>
        <dbReference type="SAM" id="Phobius"/>
    </source>
</evidence>
<dbReference type="InterPro" id="IPR013783">
    <property type="entry name" value="Ig-like_fold"/>
</dbReference>
<dbReference type="AlphaFoldDB" id="A0A7R8URP9"/>
<keyword evidence="3" id="KW-1185">Reference proteome</keyword>
<keyword evidence="1" id="KW-0812">Transmembrane</keyword>
<dbReference type="Gene3D" id="2.60.40.10">
    <property type="entry name" value="Immunoglobulins"/>
    <property type="match status" value="1"/>
</dbReference>
<name>A0A7R8URP9_HERIL</name>
<feature type="transmembrane region" description="Helical" evidence="1">
    <location>
        <begin position="241"/>
        <end position="262"/>
    </location>
</feature>
<organism evidence="2 3">
    <name type="scientific">Hermetia illucens</name>
    <name type="common">Black soldier fly</name>
    <dbReference type="NCBI Taxonomy" id="343691"/>
    <lineage>
        <taxon>Eukaryota</taxon>
        <taxon>Metazoa</taxon>
        <taxon>Ecdysozoa</taxon>
        <taxon>Arthropoda</taxon>
        <taxon>Hexapoda</taxon>
        <taxon>Insecta</taxon>
        <taxon>Pterygota</taxon>
        <taxon>Neoptera</taxon>
        <taxon>Endopterygota</taxon>
        <taxon>Diptera</taxon>
        <taxon>Brachycera</taxon>
        <taxon>Stratiomyomorpha</taxon>
        <taxon>Stratiomyidae</taxon>
        <taxon>Hermetiinae</taxon>
        <taxon>Hermetia</taxon>
    </lineage>
</organism>
<dbReference type="OrthoDB" id="6419989at2759"/>
<reference evidence="2 3" key="1">
    <citation type="submission" date="2020-11" db="EMBL/GenBank/DDBJ databases">
        <authorList>
            <person name="Wallbank WR R."/>
            <person name="Pardo Diaz C."/>
            <person name="Kozak K."/>
            <person name="Martin S."/>
            <person name="Jiggins C."/>
            <person name="Moest M."/>
            <person name="Warren A I."/>
            <person name="Generalovic N T."/>
            <person name="Byers J.R.P. K."/>
            <person name="Montejo-Kovacevich G."/>
            <person name="Yen C E."/>
        </authorList>
    </citation>
    <scope>NUCLEOTIDE SEQUENCE [LARGE SCALE GENOMIC DNA]</scope>
</reference>
<protein>
    <recommendedName>
        <fullName evidence="4">CD80-like immunoglobulin C2-set domain-containing protein</fullName>
    </recommendedName>
</protein>